<organism evidence="2 3">
    <name type="scientific">Elysia crispata</name>
    <name type="common">lettuce slug</name>
    <dbReference type="NCBI Taxonomy" id="231223"/>
    <lineage>
        <taxon>Eukaryota</taxon>
        <taxon>Metazoa</taxon>
        <taxon>Spiralia</taxon>
        <taxon>Lophotrochozoa</taxon>
        <taxon>Mollusca</taxon>
        <taxon>Gastropoda</taxon>
        <taxon>Heterobranchia</taxon>
        <taxon>Euthyneura</taxon>
        <taxon>Panpulmonata</taxon>
        <taxon>Sacoglossa</taxon>
        <taxon>Placobranchoidea</taxon>
        <taxon>Plakobranchidae</taxon>
        <taxon>Elysia</taxon>
    </lineage>
</organism>
<sequence length="139" mass="15869">MPSITASQTILEMCDIFSVMGLPNSLVTDNGSYLDKCRIHGTHEIRTLKLNLRSKQKRIKLLLMYERLGLNSMNKKGEEERSRKWTVLYVLTCQIPLLLLLKHSGVERIDSGGSISRNKTVPSLRRSARARRAPDKLDF</sequence>
<evidence type="ECO:0000313" key="3">
    <source>
        <dbReference type="Proteomes" id="UP001283361"/>
    </source>
</evidence>
<name>A0AAE0ZF29_9GAST</name>
<protein>
    <submittedName>
        <fullName evidence="2">Uncharacterized protein</fullName>
    </submittedName>
</protein>
<accession>A0AAE0ZF29</accession>
<feature type="region of interest" description="Disordered" evidence="1">
    <location>
        <begin position="120"/>
        <end position="139"/>
    </location>
</feature>
<dbReference type="Proteomes" id="UP001283361">
    <property type="component" value="Unassembled WGS sequence"/>
</dbReference>
<comment type="caution">
    <text evidence="2">The sequence shown here is derived from an EMBL/GenBank/DDBJ whole genome shotgun (WGS) entry which is preliminary data.</text>
</comment>
<dbReference type="AlphaFoldDB" id="A0AAE0ZF29"/>
<evidence type="ECO:0000313" key="2">
    <source>
        <dbReference type="EMBL" id="KAK3768010.1"/>
    </source>
</evidence>
<reference evidence="2" key="1">
    <citation type="journal article" date="2023" name="G3 (Bethesda)">
        <title>A reference genome for the long-term kleptoplast-retaining sea slug Elysia crispata morphotype clarki.</title>
        <authorList>
            <person name="Eastman K.E."/>
            <person name="Pendleton A.L."/>
            <person name="Shaikh M.A."/>
            <person name="Suttiyut T."/>
            <person name="Ogas R."/>
            <person name="Tomko P."/>
            <person name="Gavelis G."/>
            <person name="Widhalm J.R."/>
            <person name="Wisecaver J.H."/>
        </authorList>
    </citation>
    <scope>NUCLEOTIDE SEQUENCE</scope>
    <source>
        <strain evidence="2">ECLA1</strain>
    </source>
</reference>
<gene>
    <name evidence="2" type="ORF">RRG08_016905</name>
</gene>
<dbReference type="EMBL" id="JAWDGP010004080">
    <property type="protein sequence ID" value="KAK3768010.1"/>
    <property type="molecule type" value="Genomic_DNA"/>
</dbReference>
<keyword evidence="3" id="KW-1185">Reference proteome</keyword>
<evidence type="ECO:0000256" key="1">
    <source>
        <dbReference type="SAM" id="MobiDB-lite"/>
    </source>
</evidence>
<proteinExistence type="predicted"/>